<keyword evidence="4" id="KW-0496">Mitochondrion</keyword>
<dbReference type="GO" id="GO:0019843">
    <property type="term" value="F:rRNA binding"/>
    <property type="evidence" value="ECO:0007669"/>
    <property type="project" value="InterPro"/>
</dbReference>
<name>A0A183ESX0_9BILA</name>
<proteinExistence type="predicted"/>
<dbReference type="EMBL" id="UYRT01099927">
    <property type="protein sequence ID" value="VDN42335.1"/>
    <property type="molecule type" value="Genomic_DNA"/>
</dbReference>
<protein>
    <submittedName>
        <fullName evidence="8">Protein PTCD3 homolog, mitochondrial</fullName>
    </submittedName>
</protein>
<dbReference type="OrthoDB" id="185373at2759"/>
<evidence type="ECO:0000256" key="2">
    <source>
        <dbReference type="ARBA" id="ARBA00022737"/>
    </source>
</evidence>
<evidence type="ECO:0000313" key="6">
    <source>
        <dbReference type="EMBL" id="VDN42335.1"/>
    </source>
</evidence>
<dbReference type="GO" id="GO:0032543">
    <property type="term" value="P:mitochondrial translation"/>
    <property type="evidence" value="ECO:0007669"/>
    <property type="project" value="InterPro"/>
</dbReference>
<comment type="subcellular location">
    <subcellularLocation>
        <location evidence="1">Mitochondrion</location>
    </subcellularLocation>
</comment>
<dbReference type="InterPro" id="IPR055063">
    <property type="entry name" value="Rib_mS39_PPR"/>
</dbReference>
<dbReference type="Proteomes" id="UP000271098">
    <property type="component" value="Unassembled WGS sequence"/>
</dbReference>
<keyword evidence="3" id="KW-0809">Transit peptide</keyword>
<evidence type="ECO:0000256" key="3">
    <source>
        <dbReference type="ARBA" id="ARBA00022946"/>
    </source>
</evidence>
<dbReference type="Pfam" id="PF22330">
    <property type="entry name" value="Rib_mS39_PPR"/>
    <property type="match status" value="2"/>
</dbReference>
<dbReference type="PANTHER" id="PTHR16276">
    <property type="entry name" value="PENTATRICOPEPTIDE REPEAT DOMAIN-CONTAINING PROTEIN 3"/>
    <property type="match status" value="1"/>
</dbReference>
<dbReference type="GO" id="GO:0043024">
    <property type="term" value="F:ribosomal small subunit binding"/>
    <property type="evidence" value="ECO:0007669"/>
    <property type="project" value="InterPro"/>
</dbReference>
<evidence type="ECO:0000256" key="4">
    <source>
        <dbReference type="ARBA" id="ARBA00023128"/>
    </source>
</evidence>
<feature type="region of interest" description="Disordered" evidence="5">
    <location>
        <begin position="16"/>
        <end position="38"/>
    </location>
</feature>
<evidence type="ECO:0000313" key="8">
    <source>
        <dbReference type="WBParaSite" id="GPUH_0002409101-mRNA-1"/>
    </source>
</evidence>
<dbReference type="PANTHER" id="PTHR16276:SF1">
    <property type="entry name" value="SMALL RIBOSOMAL SUBUNIT PROTEIN MS39"/>
    <property type="match status" value="1"/>
</dbReference>
<gene>
    <name evidence="6" type="ORF">GPUH_LOCUS24060</name>
</gene>
<keyword evidence="2" id="KW-0677">Repeat</keyword>
<dbReference type="AlphaFoldDB" id="A0A183ESX0"/>
<dbReference type="InterPro" id="IPR037387">
    <property type="entry name" value="PTCD3"/>
</dbReference>
<sequence length="256" mass="29061">MFRSFTKWPRLQRCGQRASKLSTATSTTNLPTSEAKSPKTVDEIGIPYAVKVDLLRALAGTIDVDPTAPHFAFIDDPLTIPTDSQRDLYYVSKEMGRRAAQQLAEEWPTLFMYDTDIPRIQAYRPQKPPDPAELALTVENLQKLIAMKKVAEATELALTVENLQKLIAMKKVAEASQLYDKMATENIAIPKEILVDLFRLLVYYNGKPIPAAEMPWHGWRNYGSQAEQQESQVWDSVRPSVFSTMLKYYDFNSVLI</sequence>
<accession>A0A183ESX0</accession>
<dbReference type="WBParaSite" id="GPUH_0002409101-mRNA-1">
    <property type="protein sequence ID" value="GPUH_0002409101-mRNA-1"/>
    <property type="gene ID" value="GPUH_0002409101"/>
</dbReference>
<dbReference type="GO" id="GO:0005739">
    <property type="term" value="C:mitochondrion"/>
    <property type="evidence" value="ECO:0007669"/>
    <property type="project" value="UniProtKB-SubCell"/>
</dbReference>
<reference evidence="8" key="1">
    <citation type="submission" date="2016-06" db="UniProtKB">
        <authorList>
            <consortium name="WormBaseParasite"/>
        </authorList>
    </citation>
    <scope>IDENTIFICATION</scope>
</reference>
<keyword evidence="7" id="KW-1185">Reference proteome</keyword>
<feature type="compositionally biased region" description="Polar residues" evidence="5">
    <location>
        <begin position="19"/>
        <end position="35"/>
    </location>
</feature>
<evidence type="ECO:0000256" key="5">
    <source>
        <dbReference type="SAM" id="MobiDB-lite"/>
    </source>
</evidence>
<organism evidence="8">
    <name type="scientific">Gongylonema pulchrum</name>
    <dbReference type="NCBI Taxonomy" id="637853"/>
    <lineage>
        <taxon>Eukaryota</taxon>
        <taxon>Metazoa</taxon>
        <taxon>Ecdysozoa</taxon>
        <taxon>Nematoda</taxon>
        <taxon>Chromadorea</taxon>
        <taxon>Rhabditida</taxon>
        <taxon>Spirurina</taxon>
        <taxon>Spiruromorpha</taxon>
        <taxon>Spiruroidea</taxon>
        <taxon>Gongylonematidae</taxon>
        <taxon>Gongylonema</taxon>
    </lineage>
</organism>
<evidence type="ECO:0000313" key="7">
    <source>
        <dbReference type="Proteomes" id="UP000271098"/>
    </source>
</evidence>
<reference evidence="6 7" key="2">
    <citation type="submission" date="2018-11" db="EMBL/GenBank/DDBJ databases">
        <authorList>
            <consortium name="Pathogen Informatics"/>
        </authorList>
    </citation>
    <scope>NUCLEOTIDE SEQUENCE [LARGE SCALE GENOMIC DNA]</scope>
</reference>
<evidence type="ECO:0000256" key="1">
    <source>
        <dbReference type="ARBA" id="ARBA00004173"/>
    </source>
</evidence>